<proteinExistence type="predicted"/>
<organism evidence="2 3">
    <name type="scientific">Cladophialophora psammophila CBS 110553</name>
    <dbReference type="NCBI Taxonomy" id="1182543"/>
    <lineage>
        <taxon>Eukaryota</taxon>
        <taxon>Fungi</taxon>
        <taxon>Dikarya</taxon>
        <taxon>Ascomycota</taxon>
        <taxon>Pezizomycotina</taxon>
        <taxon>Eurotiomycetes</taxon>
        <taxon>Chaetothyriomycetidae</taxon>
        <taxon>Chaetothyriales</taxon>
        <taxon>Herpotrichiellaceae</taxon>
        <taxon>Cladophialophora</taxon>
    </lineage>
</organism>
<dbReference type="GeneID" id="19197734"/>
<protein>
    <submittedName>
        <fullName evidence="2">Uncharacterized protein</fullName>
    </submittedName>
</protein>
<dbReference type="HOGENOM" id="CLU_1214625_0_0_1"/>
<dbReference type="AlphaFoldDB" id="W9VDY9"/>
<feature type="compositionally biased region" description="Polar residues" evidence="1">
    <location>
        <begin position="82"/>
        <end position="101"/>
    </location>
</feature>
<name>W9VDY9_9EURO</name>
<keyword evidence="3" id="KW-1185">Reference proteome</keyword>
<dbReference type="EMBL" id="AMGX01000041">
    <property type="protein sequence ID" value="EXJ53693.1"/>
    <property type="molecule type" value="Genomic_DNA"/>
</dbReference>
<reference evidence="2 3" key="1">
    <citation type="submission" date="2013-03" db="EMBL/GenBank/DDBJ databases">
        <title>The Genome Sequence of Cladophialophora psammophila CBS 110553.</title>
        <authorList>
            <consortium name="The Broad Institute Genomics Platform"/>
            <person name="Cuomo C."/>
            <person name="de Hoog S."/>
            <person name="Gorbushina A."/>
            <person name="Walker B."/>
            <person name="Young S.K."/>
            <person name="Zeng Q."/>
            <person name="Gargeya S."/>
            <person name="Fitzgerald M."/>
            <person name="Haas B."/>
            <person name="Abouelleil A."/>
            <person name="Allen A.W."/>
            <person name="Alvarado L."/>
            <person name="Arachchi H.M."/>
            <person name="Berlin A.M."/>
            <person name="Chapman S.B."/>
            <person name="Gainer-Dewar J."/>
            <person name="Goldberg J."/>
            <person name="Griggs A."/>
            <person name="Gujja S."/>
            <person name="Hansen M."/>
            <person name="Howarth C."/>
            <person name="Imamovic A."/>
            <person name="Ireland A."/>
            <person name="Larimer J."/>
            <person name="McCowan C."/>
            <person name="Murphy C."/>
            <person name="Pearson M."/>
            <person name="Poon T.W."/>
            <person name="Priest M."/>
            <person name="Roberts A."/>
            <person name="Saif S."/>
            <person name="Shea T."/>
            <person name="Sisk P."/>
            <person name="Sykes S."/>
            <person name="Wortman J."/>
            <person name="Nusbaum C."/>
            <person name="Birren B."/>
        </authorList>
    </citation>
    <scope>NUCLEOTIDE SEQUENCE [LARGE SCALE GENOMIC DNA]</scope>
    <source>
        <strain evidence="2 3">CBS 110553</strain>
    </source>
</reference>
<evidence type="ECO:0000256" key="1">
    <source>
        <dbReference type="SAM" id="MobiDB-lite"/>
    </source>
</evidence>
<feature type="region of interest" description="Disordered" evidence="1">
    <location>
        <begin position="112"/>
        <end position="131"/>
    </location>
</feature>
<evidence type="ECO:0000313" key="3">
    <source>
        <dbReference type="Proteomes" id="UP000019471"/>
    </source>
</evidence>
<evidence type="ECO:0000313" key="2">
    <source>
        <dbReference type="EMBL" id="EXJ53693.1"/>
    </source>
</evidence>
<feature type="region of interest" description="Disordered" evidence="1">
    <location>
        <begin position="72"/>
        <end position="107"/>
    </location>
</feature>
<feature type="region of interest" description="Disordered" evidence="1">
    <location>
        <begin position="136"/>
        <end position="161"/>
    </location>
</feature>
<accession>W9VDY9</accession>
<comment type="caution">
    <text evidence="2">The sequence shown here is derived from an EMBL/GenBank/DDBJ whole genome shotgun (WGS) entry which is preliminary data.</text>
</comment>
<feature type="compositionally biased region" description="Polar residues" evidence="1">
    <location>
        <begin position="115"/>
        <end position="124"/>
    </location>
</feature>
<gene>
    <name evidence="2" type="ORF">A1O5_13048</name>
</gene>
<feature type="region of interest" description="Disordered" evidence="1">
    <location>
        <begin position="1"/>
        <end position="36"/>
    </location>
</feature>
<dbReference type="RefSeq" id="XP_007751807.1">
    <property type="nucleotide sequence ID" value="XM_007753617.1"/>
</dbReference>
<dbReference type="OrthoDB" id="10364536at2759"/>
<feature type="compositionally biased region" description="Basic residues" evidence="1">
    <location>
        <begin position="21"/>
        <end position="31"/>
    </location>
</feature>
<dbReference type="Proteomes" id="UP000019471">
    <property type="component" value="Unassembled WGS sequence"/>
</dbReference>
<sequence>MYTPVLSRKHLDETPAVKPSARLRKPVCTKRKREDKITDPLMPGVYVLDLSEEMPQKKARRDDDDTNMLAETLESPGFDNEPFTNLDTHSDIQASSGSSDCGESYEIFSAGPLSDTITTPNSPASLDFDSDSTLVDPALLAGAEEDRSRGWETSDDVDETGWDFMTGVETSAYAPMNELDRVENGE</sequence>